<evidence type="ECO:0000313" key="2">
    <source>
        <dbReference type="EMBL" id="KAJ7321802.1"/>
    </source>
</evidence>
<protein>
    <submittedName>
        <fullName evidence="2">Uncharacterized protein</fullName>
    </submittedName>
</protein>
<feature type="region of interest" description="Disordered" evidence="1">
    <location>
        <begin position="1"/>
        <end position="41"/>
    </location>
</feature>
<dbReference type="AlphaFoldDB" id="A0A9W9Y817"/>
<comment type="caution">
    <text evidence="2">The sequence shown here is derived from an EMBL/GenBank/DDBJ whole genome shotgun (WGS) entry which is preliminary data.</text>
</comment>
<organism evidence="2 3">
    <name type="scientific">Desmophyllum pertusum</name>
    <dbReference type="NCBI Taxonomy" id="174260"/>
    <lineage>
        <taxon>Eukaryota</taxon>
        <taxon>Metazoa</taxon>
        <taxon>Cnidaria</taxon>
        <taxon>Anthozoa</taxon>
        <taxon>Hexacorallia</taxon>
        <taxon>Scleractinia</taxon>
        <taxon>Caryophylliina</taxon>
        <taxon>Caryophylliidae</taxon>
        <taxon>Desmophyllum</taxon>
    </lineage>
</organism>
<proteinExistence type="predicted"/>
<dbReference type="EMBL" id="MU827822">
    <property type="protein sequence ID" value="KAJ7321802.1"/>
    <property type="molecule type" value="Genomic_DNA"/>
</dbReference>
<evidence type="ECO:0000313" key="3">
    <source>
        <dbReference type="Proteomes" id="UP001163046"/>
    </source>
</evidence>
<sequence>MKSLNSLPENGIPSDLLTVETDDQIVSDENVQPDPGPATYNPADDTVYNESTEMSSFLPVGEHQQQEIEAVRNQLLSAQELMEWPSVGDEPLNEYQTPFLATMAFLHYSLMKYKDENECLHINTTELDQDIEAGKKAADTACQYVDWLLSTDNPMPPDHGMWIKLQFTHARNGVKTFLIMS</sequence>
<dbReference type="Proteomes" id="UP001163046">
    <property type="component" value="Unassembled WGS sequence"/>
</dbReference>
<evidence type="ECO:0000256" key="1">
    <source>
        <dbReference type="SAM" id="MobiDB-lite"/>
    </source>
</evidence>
<gene>
    <name evidence="2" type="ORF">OS493_033655</name>
</gene>
<name>A0A9W9Y817_9CNID</name>
<accession>A0A9W9Y817</accession>
<reference evidence="2" key="1">
    <citation type="submission" date="2023-01" db="EMBL/GenBank/DDBJ databases">
        <title>Genome assembly of the deep-sea coral Lophelia pertusa.</title>
        <authorList>
            <person name="Herrera S."/>
            <person name="Cordes E."/>
        </authorList>
    </citation>
    <scope>NUCLEOTIDE SEQUENCE</scope>
    <source>
        <strain evidence="2">USNM1676648</strain>
        <tissue evidence="2">Polyp</tissue>
    </source>
</reference>
<keyword evidence="3" id="KW-1185">Reference proteome</keyword>
<dbReference type="OrthoDB" id="5976378at2759"/>